<feature type="transmembrane region" description="Helical" evidence="9">
    <location>
        <begin position="102"/>
        <end position="123"/>
    </location>
</feature>
<protein>
    <recommendedName>
        <fullName evidence="9">Bidirectional sugar transporter SWEET</fullName>
    </recommendedName>
</protein>
<comment type="subcellular location">
    <subcellularLocation>
        <location evidence="9">Cell membrane</location>
        <topology evidence="9">Multi-pass membrane protein</topology>
    </subcellularLocation>
    <subcellularLocation>
        <location evidence="1">Endomembrane system</location>
        <topology evidence="1">Multi-pass membrane protein</topology>
    </subcellularLocation>
</comment>
<dbReference type="OrthoDB" id="409725at2759"/>
<dbReference type="Gene3D" id="1.20.1280.290">
    <property type="match status" value="2"/>
</dbReference>
<keyword evidence="4 9" id="KW-0762">Sugar transport</keyword>
<evidence type="ECO:0000256" key="9">
    <source>
        <dbReference type="RuleBase" id="RU910715"/>
    </source>
</evidence>
<reference evidence="10 11" key="1">
    <citation type="journal article" date="2015" name="Proc. Natl. Acad. Sci. U.S.A.">
        <title>The resurrection genome of Boea hygrometrica: A blueprint for survival of dehydration.</title>
        <authorList>
            <person name="Xiao L."/>
            <person name="Yang G."/>
            <person name="Zhang L."/>
            <person name="Yang X."/>
            <person name="Zhao S."/>
            <person name="Ji Z."/>
            <person name="Zhou Q."/>
            <person name="Hu M."/>
            <person name="Wang Y."/>
            <person name="Chen M."/>
            <person name="Xu Y."/>
            <person name="Jin H."/>
            <person name="Xiao X."/>
            <person name="Hu G."/>
            <person name="Bao F."/>
            <person name="Hu Y."/>
            <person name="Wan P."/>
            <person name="Li L."/>
            <person name="Deng X."/>
            <person name="Kuang T."/>
            <person name="Xiang C."/>
            <person name="Zhu J.K."/>
            <person name="Oliver M.J."/>
            <person name="He Y."/>
        </authorList>
    </citation>
    <scope>NUCLEOTIDE SEQUENCE [LARGE SCALE GENOMIC DNA]</scope>
    <source>
        <strain evidence="11">cv. XS01</strain>
    </source>
</reference>
<accession>A0A2Z7C2I0</accession>
<dbReference type="PANTHER" id="PTHR10791:SF202">
    <property type="entry name" value="BIDIRECTIONAL SUGAR TRANSPORTER SWEET"/>
    <property type="match status" value="1"/>
</dbReference>
<sequence>MIMISKEDARMVVGIIGNIIALVLFLSPVPTFYRIWKKKSVEQYSPIPYLATFINCALWVLYGLPFVHPNSTLVVTINGAGLVIEIVYLSLFVTFSDAKKRLKLVAVVVMECVFVAVLALLVLNLAHSTKLRSTIVGSICMIGNIMMYASPLAVMKLVITTRSVEYMPFFLSLFSFLNGISWTAYALIRFDPFIVAPNGMGSILGLAQLLLYATFYKSTQRIMAERKAQSELGLPGKHSQINGV</sequence>
<name>A0A2Z7C2I0_9LAMI</name>
<dbReference type="Pfam" id="PF03083">
    <property type="entry name" value="MtN3_slv"/>
    <property type="match status" value="2"/>
</dbReference>
<evidence type="ECO:0000256" key="2">
    <source>
        <dbReference type="ARBA" id="ARBA00007809"/>
    </source>
</evidence>
<feature type="transmembrane region" description="Helical" evidence="9">
    <location>
        <begin position="135"/>
        <end position="154"/>
    </location>
</feature>
<dbReference type="GO" id="GO:0051119">
    <property type="term" value="F:sugar transmembrane transporter activity"/>
    <property type="evidence" value="ECO:0007669"/>
    <property type="project" value="InterPro"/>
</dbReference>
<feature type="transmembrane region" description="Helical" evidence="9">
    <location>
        <begin position="47"/>
        <end position="67"/>
    </location>
</feature>
<feature type="transmembrane region" description="Helical" evidence="9">
    <location>
        <begin position="73"/>
        <end position="95"/>
    </location>
</feature>
<keyword evidence="8 9" id="KW-0472">Membrane</keyword>
<dbReference type="Proteomes" id="UP000250235">
    <property type="component" value="Unassembled WGS sequence"/>
</dbReference>
<dbReference type="InterPro" id="IPR047664">
    <property type="entry name" value="SWEET"/>
</dbReference>
<evidence type="ECO:0000256" key="1">
    <source>
        <dbReference type="ARBA" id="ARBA00004127"/>
    </source>
</evidence>
<dbReference type="GO" id="GO:0012505">
    <property type="term" value="C:endomembrane system"/>
    <property type="evidence" value="ECO:0007669"/>
    <property type="project" value="UniProtKB-SubCell"/>
</dbReference>
<organism evidence="10 11">
    <name type="scientific">Dorcoceras hygrometricum</name>
    <dbReference type="NCBI Taxonomy" id="472368"/>
    <lineage>
        <taxon>Eukaryota</taxon>
        <taxon>Viridiplantae</taxon>
        <taxon>Streptophyta</taxon>
        <taxon>Embryophyta</taxon>
        <taxon>Tracheophyta</taxon>
        <taxon>Spermatophyta</taxon>
        <taxon>Magnoliopsida</taxon>
        <taxon>eudicotyledons</taxon>
        <taxon>Gunneridae</taxon>
        <taxon>Pentapetalae</taxon>
        <taxon>asterids</taxon>
        <taxon>lamiids</taxon>
        <taxon>Lamiales</taxon>
        <taxon>Gesneriaceae</taxon>
        <taxon>Didymocarpoideae</taxon>
        <taxon>Trichosporeae</taxon>
        <taxon>Loxocarpinae</taxon>
        <taxon>Dorcoceras</taxon>
    </lineage>
</organism>
<feature type="transmembrane region" description="Helical" evidence="9">
    <location>
        <begin position="194"/>
        <end position="216"/>
    </location>
</feature>
<evidence type="ECO:0000256" key="3">
    <source>
        <dbReference type="ARBA" id="ARBA00022448"/>
    </source>
</evidence>
<dbReference type="GO" id="GO:0051260">
    <property type="term" value="P:protein homooligomerization"/>
    <property type="evidence" value="ECO:0007669"/>
    <property type="project" value="UniProtKB-ARBA"/>
</dbReference>
<dbReference type="FunFam" id="1.20.1280.290:FF:000002">
    <property type="entry name" value="Bidirectional sugar transporter SWEET"/>
    <property type="match status" value="1"/>
</dbReference>
<gene>
    <name evidence="10" type="ORF">F511_05172</name>
</gene>
<evidence type="ECO:0000256" key="4">
    <source>
        <dbReference type="ARBA" id="ARBA00022597"/>
    </source>
</evidence>
<proteinExistence type="inferred from homology"/>
<evidence type="ECO:0000256" key="6">
    <source>
        <dbReference type="ARBA" id="ARBA00022737"/>
    </source>
</evidence>
<dbReference type="InterPro" id="IPR004316">
    <property type="entry name" value="SWEET_rpt"/>
</dbReference>
<evidence type="ECO:0000256" key="7">
    <source>
        <dbReference type="ARBA" id="ARBA00022989"/>
    </source>
</evidence>
<comment type="function">
    <text evidence="9">Mediates both low-affinity uptake and efflux of sugar across the membrane.</text>
</comment>
<feature type="transmembrane region" description="Helical" evidence="9">
    <location>
        <begin position="166"/>
        <end position="188"/>
    </location>
</feature>
<dbReference type="GO" id="GO:0005886">
    <property type="term" value="C:plasma membrane"/>
    <property type="evidence" value="ECO:0007669"/>
    <property type="project" value="UniProtKB-SubCell"/>
</dbReference>
<evidence type="ECO:0000313" key="10">
    <source>
        <dbReference type="EMBL" id="KZV40927.1"/>
    </source>
</evidence>
<keyword evidence="6" id="KW-0677">Repeat</keyword>
<evidence type="ECO:0000256" key="5">
    <source>
        <dbReference type="ARBA" id="ARBA00022692"/>
    </source>
</evidence>
<evidence type="ECO:0000313" key="11">
    <source>
        <dbReference type="Proteomes" id="UP000250235"/>
    </source>
</evidence>
<keyword evidence="5 9" id="KW-0812">Transmembrane</keyword>
<keyword evidence="11" id="KW-1185">Reference proteome</keyword>
<feature type="transmembrane region" description="Helical" evidence="9">
    <location>
        <begin position="12"/>
        <end position="35"/>
    </location>
</feature>
<dbReference type="PANTHER" id="PTHR10791">
    <property type="entry name" value="RAG1-ACTIVATING PROTEIN 1"/>
    <property type="match status" value="1"/>
</dbReference>
<keyword evidence="3 9" id="KW-0813">Transport</keyword>
<keyword evidence="7 9" id="KW-1133">Transmembrane helix</keyword>
<dbReference type="EMBL" id="KQ999852">
    <property type="protein sequence ID" value="KZV40927.1"/>
    <property type="molecule type" value="Genomic_DNA"/>
</dbReference>
<dbReference type="AlphaFoldDB" id="A0A2Z7C2I0"/>
<evidence type="ECO:0000256" key="8">
    <source>
        <dbReference type="ARBA" id="ARBA00023136"/>
    </source>
</evidence>
<comment type="similarity">
    <text evidence="2 9">Belongs to the SWEET sugar transporter family.</text>
</comment>
<dbReference type="FunFam" id="1.20.1280.290:FF:000001">
    <property type="entry name" value="Bidirectional sugar transporter SWEET"/>
    <property type="match status" value="1"/>
</dbReference>